<organism evidence="2 3">
    <name type="scientific">Limosilactobacillus reuteri</name>
    <name type="common">Lactobacillus reuteri</name>
    <dbReference type="NCBI Taxonomy" id="1598"/>
    <lineage>
        <taxon>Bacteria</taxon>
        <taxon>Bacillati</taxon>
        <taxon>Bacillota</taxon>
        <taxon>Bacilli</taxon>
        <taxon>Lactobacillales</taxon>
        <taxon>Lactobacillaceae</taxon>
        <taxon>Limosilactobacillus</taxon>
    </lineage>
</organism>
<dbReference type="AlphaFoldDB" id="A0AAW4X5K7"/>
<protein>
    <submittedName>
        <fullName evidence="2">ABC transporter permease</fullName>
    </submittedName>
</protein>
<evidence type="ECO:0000313" key="3">
    <source>
        <dbReference type="Proteomes" id="UP001198026"/>
    </source>
</evidence>
<feature type="transmembrane region" description="Helical" evidence="1">
    <location>
        <begin position="73"/>
        <end position="97"/>
    </location>
</feature>
<dbReference type="Proteomes" id="UP001198026">
    <property type="component" value="Unassembled WGS sequence"/>
</dbReference>
<name>A0AAW4X5K7_LIMRT</name>
<evidence type="ECO:0000256" key="1">
    <source>
        <dbReference type="SAM" id="Phobius"/>
    </source>
</evidence>
<dbReference type="RefSeq" id="WP_229412442.1">
    <property type="nucleotide sequence ID" value="NZ_JAJGWE010000092.1"/>
</dbReference>
<gene>
    <name evidence="2" type="ORF">LMB76_05240</name>
</gene>
<feature type="transmembrane region" description="Helical" evidence="1">
    <location>
        <begin position="30"/>
        <end position="53"/>
    </location>
</feature>
<proteinExistence type="predicted"/>
<keyword evidence="1" id="KW-0812">Transmembrane</keyword>
<comment type="caution">
    <text evidence="2">The sequence shown here is derived from an EMBL/GenBank/DDBJ whole genome shotgun (WGS) entry which is preliminary data.</text>
</comment>
<reference evidence="2" key="1">
    <citation type="submission" date="2021-10" db="EMBL/GenBank/DDBJ databases">
        <title>Evolutionary history and lifestyle of the vertebrate symbiont Limosilactobacillus reuteri.</title>
        <authorList>
            <person name="Zheng J."/>
            <person name="Li F."/>
            <person name="Gaenzle M."/>
            <person name="Walter J."/>
        </authorList>
    </citation>
    <scope>NUCLEOTIDE SEQUENCE</scope>
    <source>
        <strain evidence="2">GQ_1_3_1</strain>
    </source>
</reference>
<keyword evidence="1" id="KW-1133">Transmembrane helix</keyword>
<evidence type="ECO:0000313" key="2">
    <source>
        <dbReference type="EMBL" id="MCC4477624.1"/>
    </source>
</evidence>
<dbReference type="EMBL" id="JAJGWB010000120">
    <property type="protein sequence ID" value="MCC4477624.1"/>
    <property type="molecule type" value="Genomic_DNA"/>
</dbReference>
<accession>A0AAW4X5K7</accession>
<keyword evidence="1" id="KW-0472">Membrane</keyword>
<sequence length="171" mass="20317">MTDLIFIMKNNYHDMYFEHHHWLLKIRQTLIMFLSWCILLIPIIITTSTYVAYRTNGHCGHFFWDYAQGFRELNFLVIILLFALGMIGVFCITMGYIQAQRTRGLTTKWPMFDINKSHLQRQRAESFMTKQFGDFEMRINTRNFAVKPEQNLAKNKLRDIINGYLSTGMVD</sequence>